<dbReference type="Gene3D" id="3.30.450.40">
    <property type="match status" value="1"/>
</dbReference>
<dbReference type="SUPFAM" id="SSF55785">
    <property type="entry name" value="PYP-like sensor domain (PAS domain)"/>
    <property type="match status" value="1"/>
</dbReference>
<evidence type="ECO:0000259" key="5">
    <source>
        <dbReference type="PROSITE" id="PS50113"/>
    </source>
</evidence>
<comment type="caution">
    <text evidence="6">The sequence shown here is derived from an EMBL/GenBank/DDBJ whole genome shotgun (WGS) entry which is preliminary data.</text>
</comment>
<evidence type="ECO:0000259" key="3">
    <source>
        <dbReference type="PROSITE" id="PS50110"/>
    </source>
</evidence>
<feature type="non-terminal residue" evidence="6">
    <location>
        <position position="372"/>
    </location>
</feature>
<dbReference type="Gene3D" id="3.30.450.20">
    <property type="entry name" value="PAS domain"/>
    <property type="match status" value="1"/>
</dbReference>
<dbReference type="PROSITE" id="PS50112">
    <property type="entry name" value="PAS"/>
    <property type="match status" value="1"/>
</dbReference>
<evidence type="ECO:0000256" key="2">
    <source>
        <dbReference type="ARBA" id="ARBA00022777"/>
    </source>
</evidence>
<dbReference type="InterPro" id="IPR052155">
    <property type="entry name" value="Biofilm_reg_signaling"/>
</dbReference>
<feature type="domain" description="PAC" evidence="5">
    <location>
        <begin position="167"/>
        <end position="219"/>
    </location>
</feature>
<protein>
    <submittedName>
        <fullName evidence="6">PAS/PAC sensor protein</fullName>
    </submittedName>
</protein>
<organism evidence="6">
    <name type="scientific">mine drainage metagenome</name>
    <dbReference type="NCBI Taxonomy" id="410659"/>
    <lineage>
        <taxon>unclassified sequences</taxon>
        <taxon>metagenomes</taxon>
        <taxon>ecological metagenomes</taxon>
    </lineage>
</organism>
<dbReference type="InterPro" id="IPR000014">
    <property type="entry name" value="PAS"/>
</dbReference>
<dbReference type="PANTHER" id="PTHR44757:SF10">
    <property type="entry name" value="MEMBRANE PROTEIN"/>
    <property type="match status" value="1"/>
</dbReference>
<keyword evidence="2" id="KW-0418">Kinase</keyword>
<dbReference type="NCBIfam" id="TIGR00229">
    <property type="entry name" value="sensory_box"/>
    <property type="match status" value="1"/>
</dbReference>
<reference evidence="6" key="1">
    <citation type="submission" date="2013-08" db="EMBL/GenBank/DDBJ databases">
        <authorList>
            <person name="Mendez C."/>
            <person name="Richter M."/>
            <person name="Ferrer M."/>
            <person name="Sanchez J."/>
        </authorList>
    </citation>
    <scope>NUCLEOTIDE SEQUENCE</scope>
</reference>
<evidence type="ECO:0000256" key="1">
    <source>
        <dbReference type="ARBA" id="ARBA00022679"/>
    </source>
</evidence>
<reference evidence="6" key="2">
    <citation type="journal article" date="2014" name="ISME J.">
        <title>Microbial stratification in low pH oxic and suboxic macroscopic growths along an acid mine drainage.</title>
        <authorList>
            <person name="Mendez-Garcia C."/>
            <person name="Mesa V."/>
            <person name="Sprenger R.R."/>
            <person name="Richter M."/>
            <person name="Diez M.S."/>
            <person name="Solano J."/>
            <person name="Bargiela R."/>
            <person name="Golyshina O.V."/>
            <person name="Manteca A."/>
            <person name="Ramos J.L."/>
            <person name="Gallego J.R."/>
            <person name="Llorente I."/>
            <person name="Martins Dos Santos V.A."/>
            <person name="Jensen O.N."/>
            <person name="Pelaez A.I."/>
            <person name="Sanchez J."/>
            <person name="Ferrer M."/>
        </authorList>
    </citation>
    <scope>NUCLEOTIDE SEQUENCE</scope>
</reference>
<dbReference type="PANTHER" id="PTHR44757">
    <property type="entry name" value="DIGUANYLATE CYCLASE DGCP"/>
    <property type="match status" value="1"/>
</dbReference>
<accession>T0ZNF0</accession>
<gene>
    <name evidence="6" type="ORF">B2A_09047</name>
</gene>
<dbReference type="GO" id="GO:0016301">
    <property type="term" value="F:kinase activity"/>
    <property type="evidence" value="ECO:0007669"/>
    <property type="project" value="UniProtKB-KW"/>
</dbReference>
<dbReference type="InterPro" id="IPR001610">
    <property type="entry name" value="PAC"/>
</dbReference>
<dbReference type="Pfam" id="PF13185">
    <property type="entry name" value="GAF_2"/>
    <property type="match status" value="1"/>
</dbReference>
<dbReference type="GO" id="GO:0000160">
    <property type="term" value="P:phosphorelay signal transduction system"/>
    <property type="evidence" value="ECO:0007669"/>
    <property type="project" value="InterPro"/>
</dbReference>
<dbReference type="Pfam" id="PF00989">
    <property type="entry name" value="PAS"/>
    <property type="match status" value="1"/>
</dbReference>
<dbReference type="SUPFAM" id="SSF52172">
    <property type="entry name" value="CheY-like"/>
    <property type="match status" value="1"/>
</dbReference>
<feature type="domain" description="Response regulatory" evidence="3">
    <location>
        <begin position="1"/>
        <end position="75"/>
    </location>
</feature>
<dbReference type="InterPro" id="IPR011006">
    <property type="entry name" value="CheY-like_superfamily"/>
</dbReference>
<dbReference type="SMART" id="SM00091">
    <property type="entry name" value="PAS"/>
    <property type="match status" value="1"/>
</dbReference>
<evidence type="ECO:0000313" key="6">
    <source>
        <dbReference type="EMBL" id="EQD46007.1"/>
    </source>
</evidence>
<dbReference type="InterPro" id="IPR000700">
    <property type="entry name" value="PAS-assoc_C"/>
</dbReference>
<feature type="domain" description="PAS" evidence="4">
    <location>
        <begin position="93"/>
        <end position="163"/>
    </location>
</feature>
<dbReference type="PROSITE" id="PS50110">
    <property type="entry name" value="RESPONSE_REGULATORY"/>
    <property type="match status" value="1"/>
</dbReference>
<name>T0ZNF0_9ZZZZ</name>
<proteinExistence type="predicted"/>
<dbReference type="AlphaFoldDB" id="T0ZNF0"/>
<dbReference type="SMART" id="SM00086">
    <property type="entry name" value="PAC"/>
    <property type="match status" value="1"/>
</dbReference>
<dbReference type="GO" id="GO:0006355">
    <property type="term" value="P:regulation of DNA-templated transcription"/>
    <property type="evidence" value="ECO:0007669"/>
    <property type="project" value="InterPro"/>
</dbReference>
<dbReference type="CDD" id="cd00130">
    <property type="entry name" value="PAS"/>
    <property type="match status" value="1"/>
</dbReference>
<evidence type="ECO:0000259" key="4">
    <source>
        <dbReference type="PROSITE" id="PS50112"/>
    </source>
</evidence>
<dbReference type="PROSITE" id="PS50113">
    <property type="entry name" value="PAC"/>
    <property type="match status" value="1"/>
</dbReference>
<keyword evidence="1" id="KW-0808">Transferase</keyword>
<dbReference type="Pfam" id="PF00072">
    <property type="entry name" value="Response_reg"/>
    <property type="match status" value="1"/>
</dbReference>
<dbReference type="Gene3D" id="3.40.50.2300">
    <property type="match status" value="1"/>
</dbReference>
<sequence length="372" mass="40780">RSSPDVILSDFSMPGFSGMHALEIVRELAPEIPFIFVSGTIGEEAAIEALQQGAADYVLKENLRRLQPAVERALRTAAACREMQGMQRALRESEERFRTIVETTEDWIWEMDLHRIHNYVNSSVTEILGYLPTEVMGRDALELMVDADRAEVERVLPDLVAAKQGWQRWTLRWRHRDGSIRVLESTAHPVLDRAGALIGYRGIDRDVTERVQQDAKIRRLARIHAVLSALGNAVLRSRDTAELLDLSCRLAVVQGGFKAAAITARTSADTLTMTSSYGDPAALALIAEHDHLSLDPAGVSEPPFMEAMRTASIIVTRDGSGADASAGWPAAMARAGVAAQISLPVGAEAWGVMSLFAGTPQTFDDEEIELLR</sequence>
<dbReference type="EMBL" id="AUZZ01006525">
    <property type="protein sequence ID" value="EQD46007.1"/>
    <property type="molecule type" value="Genomic_DNA"/>
</dbReference>
<dbReference type="InterPro" id="IPR013767">
    <property type="entry name" value="PAS_fold"/>
</dbReference>
<feature type="non-terminal residue" evidence="6">
    <location>
        <position position="1"/>
    </location>
</feature>
<dbReference type="SUPFAM" id="SSF55781">
    <property type="entry name" value="GAF domain-like"/>
    <property type="match status" value="1"/>
</dbReference>
<dbReference type="InterPro" id="IPR001789">
    <property type="entry name" value="Sig_transdc_resp-reg_receiver"/>
</dbReference>
<dbReference type="InterPro" id="IPR035965">
    <property type="entry name" value="PAS-like_dom_sf"/>
</dbReference>
<dbReference type="InterPro" id="IPR029016">
    <property type="entry name" value="GAF-like_dom_sf"/>
</dbReference>
<dbReference type="InterPro" id="IPR003018">
    <property type="entry name" value="GAF"/>
</dbReference>